<evidence type="ECO:0000313" key="14">
    <source>
        <dbReference type="Proteomes" id="UP000018468"/>
    </source>
</evidence>
<evidence type="ECO:0000256" key="6">
    <source>
        <dbReference type="ARBA" id="ARBA00022685"/>
    </source>
</evidence>
<evidence type="ECO:0000256" key="8">
    <source>
        <dbReference type="ARBA" id="ARBA00022858"/>
    </source>
</evidence>
<comment type="subcellular location">
    <subcellularLocation>
        <location evidence="1">Cytoplasmic vesicle</location>
        <location evidence="1">Secretory vesicle</location>
    </subcellularLocation>
    <subcellularLocation>
        <location evidence="2">Secreted</location>
    </subcellularLocation>
</comment>
<dbReference type="PANTHER" id="PTHR15356:SF0">
    <property type="entry name" value="NEUROTENSIN_NEUROMEDIN N"/>
    <property type="match status" value="1"/>
</dbReference>
<proteinExistence type="inferred from homology"/>
<evidence type="ECO:0000256" key="11">
    <source>
        <dbReference type="ARBA" id="ARBA00046937"/>
    </source>
</evidence>
<evidence type="ECO:0000256" key="4">
    <source>
        <dbReference type="ARBA" id="ARBA00016213"/>
    </source>
</evidence>
<dbReference type="InParanoid" id="W5NHS5"/>
<keyword evidence="7 12" id="KW-0732">Signal</keyword>
<sequence length="165" mass="19558">MMGKRLMTCTVLMITFQCLFVTADSDQEMKMIEEELLNSLYTTKVNKQRLPSWKLSLLNMCRLINDPSRQGDDVWTSDEEGFISREQISTFPDSFSLEKLADFYQLQNLCRILHGGEFNQKTEDYLDQDYKNEGPLKRKSPYILKRQLHINKPRRPYILKRSTLY</sequence>
<evidence type="ECO:0000256" key="3">
    <source>
        <dbReference type="ARBA" id="ARBA00009827"/>
    </source>
</evidence>
<dbReference type="PANTHER" id="PTHR15356">
    <property type="entry name" value="NEUROTENSIN/NEUROMEDIN N"/>
    <property type="match status" value="1"/>
</dbReference>
<comment type="function">
    <text evidence="10">Neurotensin may play an endocrine or paracrine role in the regulation of fat metabolism. It causes contraction of smooth muscle.</text>
</comment>
<dbReference type="GO" id="GO:0005184">
    <property type="term" value="F:neuropeptide hormone activity"/>
    <property type="evidence" value="ECO:0007669"/>
    <property type="project" value="InterPro"/>
</dbReference>
<accession>W5NHS5</accession>
<reference evidence="13" key="3">
    <citation type="submission" date="2025-09" db="UniProtKB">
        <authorList>
            <consortium name="Ensembl"/>
        </authorList>
    </citation>
    <scope>IDENTIFICATION</scope>
</reference>
<feature type="signal peptide" evidence="12">
    <location>
        <begin position="1"/>
        <end position="23"/>
    </location>
</feature>
<dbReference type="PRINTS" id="PR01668">
    <property type="entry name" value="NEUROTENSIN"/>
</dbReference>
<keyword evidence="9" id="KW-0968">Cytoplasmic vesicle</keyword>
<dbReference type="Bgee" id="ENSLOCG00000016345">
    <property type="expression patterns" value="Expressed in brain and 7 other cell types or tissues"/>
</dbReference>
<protein>
    <recommendedName>
        <fullName evidence="4">Neurotensin/neuromedin N</fullName>
    </recommendedName>
</protein>
<comment type="similarity">
    <text evidence="3">Belongs to the neurotensin family.</text>
</comment>
<dbReference type="InterPro" id="IPR008055">
    <property type="entry name" value="NeurotensiN"/>
</dbReference>
<dbReference type="EMBL" id="AHAT01008697">
    <property type="status" value="NOT_ANNOTATED_CDS"/>
    <property type="molecule type" value="Genomic_DNA"/>
</dbReference>
<keyword evidence="6" id="KW-0165">Cleavage on pair of basic residues</keyword>
<dbReference type="GeneTree" id="ENSGT00640000091574"/>
<evidence type="ECO:0000256" key="10">
    <source>
        <dbReference type="ARBA" id="ARBA00025449"/>
    </source>
</evidence>
<evidence type="ECO:0000256" key="9">
    <source>
        <dbReference type="ARBA" id="ARBA00023329"/>
    </source>
</evidence>
<reference evidence="13" key="2">
    <citation type="submission" date="2025-08" db="UniProtKB">
        <authorList>
            <consortium name="Ensembl"/>
        </authorList>
    </citation>
    <scope>IDENTIFICATION</scope>
</reference>
<evidence type="ECO:0000256" key="7">
    <source>
        <dbReference type="ARBA" id="ARBA00022729"/>
    </source>
</evidence>
<dbReference type="AlphaFoldDB" id="W5NHS5"/>
<dbReference type="GO" id="GO:0097746">
    <property type="term" value="P:blood vessel diameter maintenance"/>
    <property type="evidence" value="ECO:0007669"/>
    <property type="project" value="UniProtKB-KW"/>
</dbReference>
<name>W5NHS5_LEPOC</name>
<dbReference type="Pfam" id="PF07421">
    <property type="entry name" value="Pro-NT_NN"/>
    <property type="match status" value="1"/>
</dbReference>
<dbReference type="Ensembl" id="ENSLOCT00000020217.1">
    <property type="protein sequence ID" value="ENSLOCP00000020184.1"/>
    <property type="gene ID" value="ENSLOCG00000016345.1"/>
</dbReference>
<organism evidence="13 14">
    <name type="scientific">Lepisosteus oculatus</name>
    <name type="common">Spotted gar</name>
    <dbReference type="NCBI Taxonomy" id="7918"/>
    <lineage>
        <taxon>Eukaryota</taxon>
        <taxon>Metazoa</taxon>
        <taxon>Chordata</taxon>
        <taxon>Craniata</taxon>
        <taxon>Vertebrata</taxon>
        <taxon>Euteleostomi</taxon>
        <taxon>Actinopterygii</taxon>
        <taxon>Neopterygii</taxon>
        <taxon>Holostei</taxon>
        <taxon>Semionotiformes</taxon>
        <taxon>Lepisosteidae</taxon>
        <taxon>Lepisosteus</taxon>
    </lineage>
</organism>
<dbReference type="Proteomes" id="UP000018468">
    <property type="component" value="Linkage group LG8"/>
</dbReference>
<keyword evidence="14" id="KW-1185">Reference proteome</keyword>
<reference evidence="14" key="1">
    <citation type="submission" date="2011-12" db="EMBL/GenBank/DDBJ databases">
        <title>The Draft Genome of Lepisosteus oculatus.</title>
        <authorList>
            <consortium name="The Broad Institute Genome Assembly &amp; Analysis Group"/>
            <consortium name="Computational R&amp;D Group"/>
            <consortium name="and Sequencing Platform"/>
            <person name="Di Palma F."/>
            <person name="Alfoldi J."/>
            <person name="Johnson J."/>
            <person name="Berlin A."/>
            <person name="Gnerre S."/>
            <person name="Jaffe D."/>
            <person name="MacCallum I."/>
            <person name="Young S."/>
            <person name="Walker B.J."/>
            <person name="Lander E.S."/>
            <person name="Lindblad-Toh K."/>
        </authorList>
    </citation>
    <scope>NUCLEOTIDE SEQUENCE [LARGE SCALE GENOMIC DNA]</scope>
</reference>
<keyword evidence="5" id="KW-0964">Secreted</keyword>
<evidence type="ECO:0000313" key="13">
    <source>
        <dbReference type="Ensembl" id="ENSLOCP00000020184.1"/>
    </source>
</evidence>
<keyword evidence="8" id="KW-0838">Vasoactive</keyword>
<feature type="chain" id="PRO_5004867650" description="Neurotensin/neuromedin N" evidence="12">
    <location>
        <begin position="24"/>
        <end position="165"/>
    </location>
</feature>
<dbReference type="GO" id="GO:0005576">
    <property type="term" value="C:extracellular region"/>
    <property type="evidence" value="ECO:0007669"/>
    <property type="project" value="UniProtKB-SubCell"/>
</dbReference>
<dbReference type="GO" id="GO:0030133">
    <property type="term" value="C:transport vesicle"/>
    <property type="evidence" value="ECO:0007669"/>
    <property type="project" value="UniProtKB-SubCell"/>
</dbReference>
<dbReference type="OMA" id="ISSWKMT"/>
<evidence type="ECO:0000256" key="12">
    <source>
        <dbReference type="SAM" id="SignalP"/>
    </source>
</evidence>
<dbReference type="STRING" id="7918.ENSLOCP00000020184"/>
<evidence type="ECO:0000256" key="2">
    <source>
        <dbReference type="ARBA" id="ARBA00004613"/>
    </source>
</evidence>
<evidence type="ECO:0000256" key="5">
    <source>
        <dbReference type="ARBA" id="ARBA00022525"/>
    </source>
</evidence>
<dbReference type="eggNOG" id="ENOG502RYW6">
    <property type="taxonomic scope" value="Eukaryota"/>
</dbReference>
<evidence type="ECO:0000256" key="1">
    <source>
        <dbReference type="ARBA" id="ARBA00004398"/>
    </source>
</evidence>
<comment type="subunit">
    <text evidence="11">Interacts with NTSR1. Interacts with SORT1. Interacts with SORL1.</text>
</comment>